<dbReference type="GO" id="GO:0005543">
    <property type="term" value="F:phospholipid binding"/>
    <property type="evidence" value="ECO:0007669"/>
    <property type="project" value="InterPro"/>
</dbReference>
<dbReference type="GO" id="GO:0008270">
    <property type="term" value="F:zinc ion binding"/>
    <property type="evidence" value="ECO:0007669"/>
    <property type="project" value="UniProtKB-KW"/>
</dbReference>
<dbReference type="FunFam" id="2.60.40.150:FF:000190">
    <property type="entry name" value="ADP-ribosylation factor GTPase-activating protein AGD12"/>
    <property type="match status" value="1"/>
</dbReference>
<keyword evidence="10" id="KW-1185">Reference proteome</keyword>
<keyword evidence="3 6" id="KW-0863">Zinc-finger</keyword>
<dbReference type="EMBL" id="CACTIH010000053">
    <property type="protein sequence ID" value="CAA2942841.1"/>
    <property type="molecule type" value="Genomic_DNA"/>
</dbReference>
<dbReference type="SUPFAM" id="SSF57863">
    <property type="entry name" value="ArfGap/RecO-like zinc finger"/>
    <property type="match status" value="1"/>
</dbReference>
<dbReference type="SUPFAM" id="SSF49562">
    <property type="entry name" value="C2 domain (Calcium/lipid-binding domain, CaLB)"/>
    <property type="match status" value="1"/>
</dbReference>
<dbReference type="SMART" id="SM00239">
    <property type="entry name" value="C2"/>
    <property type="match status" value="1"/>
</dbReference>
<evidence type="ECO:0000256" key="6">
    <source>
        <dbReference type="PROSITE-ProRule" id="PRU00288"/>
    </source>
</evidence>
<keyword evidence="5" id="KW-0106">Calcium</keyword>
<dbReference type="SMART" id="SM00105">
    <property type="entry name" value="ArfGap"/>
    <property type="match status" value="1"/>
</dbReference>
<dbReference type="InterPro" id="IPR037278">
    <property type="entry name" value="ARFGAP/RecO"/>
</dbReference>
<keyword evidence="2" id="KW-0479">Metal-binding</keyword>
<dbReference type="OrthoDB" id="73919at2759"/>
<evidence type="ECO:0000256" key="5">
    <source>
        <dbReference type="ARBA" id="ARBA00022837"/>
    </source>
</evidence>
<evidence type="ECO:0000256" key="2">
    <source>
        <dbReference type="ARBA" id="ARBA00022723"/>
    </source>
</evidence>
<keyword evidence="1" id="KW-0343">GTPase activation</keyword>
<dbReference type="InterPro" id="IPR035892">
    <property type="entry name" value="C2_domain_sf"/>
</dbReference>
<dbReference type="PANTHER" id="PTHR46220">
    <property type="entry name" value="ADP-RIBOSYLATION FACTOR GTPASE-ACTIVATING PROTEIN AGD12"/>
    <property type="match status" value="1"/>
</dbReference>
<comment type="caution">
    <text evidence="9">The sequence shown here is derived from an EMBL/GenBank/DDBJ whole genome shotgun (WGS) entry which is preliminary data.</text>
</comment>
<reference evidence="9 10" key="1">
    <citation type="submission" date="2019-12" db="EMBL/GenBank/DDBJ databases">
        <authorList>
            <person name="Alioto T."/>
            <person name="Alioto T."/>
            <person name="Gomez Garrido J."/>
        </authorList>
    </citation>
    <scope>NUCLEOTIDE SEQUENCE [LARGE SCALE GENOMIC DNA]</scope>
</reference>
<dbReference type="CDD" id="cd08204">
    <property type="entry name" value="ArfGap"/>
    <property type="match status" value="1"/>
</dbReference>
<evidence type="ECO:0000256" key="1">
    <source>
        <dbReference type="ARBA" id="ARBA00022468"/>
    </source>
</evidence>
<name>A0A8S0PDN1_OLEEU</name>
<evidence type="ECO:0000313" key="9">
    <source>
        <dbReference type="EMBL" id="CAA2942841.1"/>
    </source>
</evidence>
<evidence type="ECO:0000313" key="10">
    <source>
        <dbReference type="Proteomes" id="UP000594638"/>
    </source>
</evidence>
<dbReference type="CDD" id="cd04038">
    <property type="entry name" value="C2_ArfGAP"/>
    <property type="match status" value="1"/>
</dbReference>
<dbReference type="Pfam" id="PF00168">
    <property type="entry name" value="C2"/>
    <property type="match status" value="1"/>
</dbReference>
<sequence length="410" mass="45991">MSIQKGNAETNNVSGYSLHDLLRMETSSKWGQLQKEWNSSSSSPQGRLKSLLSESSNRFCADCGSRDPKWVSLSFSSFICIKCSGVHRSLGAHITKVLRYICIVLTYFLVSILKVLSVKLDEWTHEQVDELIEVGGNIAVNLKYEACIPDNYKKPKPNSSIEEREDFIRRKYELKQFLNNDMQMSCPFPVPSTSNCSALICYSKSPSEKKHCEKQTTSNRIQGIGHAFRKSWRKSESKGTKKSTSMAGMVEFVGLIKVNVVRGTNLAIRDILTSDPYVVLSLGNQSMKTRVINSNLNPVWNEKLMLSIPENVPPLKLLVYDKDTFTTDDFMGDAEIDIQPLVTAANAFECSSINESTQLGKWKASKENALVRDGVITCEDGRVKQDICIQLQNVECGIVEIELECMPLTQ</sequence>
<evidence type="ECO:0000259" key="8">
    <source>
        <dbReference type="PROSITE" id="PS50115"/>
    </source>
</evidence>
<feature type="domain" description="C2" evidence="7">
    <location>
        <begin position="237"/>
        <end position="351"/>
    </location>
</feature>
<evidence type="ECO:0000256" key="4">
    <source>
        <dbReference type="ARBA" id="ARBA00022833"/>
    </source>
</evidence>
<feature type="domain" description="Arf-GAP" evidence="8">
    <location>
        <begin position="45"/>
        <end position="185"/>
    </location>
</feature>
<dbReference type="AlphaFoldDB" id="A0A8S0PDN1"/>
<dbReference type="Gene3D" id="2.60.40.150">
    <property type="entry name" value="C2 domain"/>
    <property type="match status" value="1"/>
</dbReference>
<organism evidence="9 10">
    <name type="scientific">Olea europaea subsp. europaea</name>
    <dbReference type="NCBI Taxonomy" id="158383"/>
    <lineage>
        <taxon>Eukaryota</taxon>
        <taxon>Viridiplantae</taxon>
        <taxon>Streptophyta</taxon>
        <taxon>Embryophyta</taxon>
        <taxon>Tracheophyta</taxon>
        <taxon>Spermatophyta</taxon>
        <taxon>Magnoliopsida</taxon>
        <taxon>eudicotyledons</taxon>
        <taxon>Gunneridae</taxon>
        <taxon>Pentapetalae</taxon>
        <taxon>asterids</taxon>
        <taxon>lamiids</taxon>
        <taxon>Lamiales</taxon>
        <taxon>Oleaceae</taxon>
        <taxon>Oleeae</taxon>
        <taxon>Olea</taxon>
    </lineage>
</organism>
<dbReference type="InterPro" id="IPR001164">
    <property type="entry name" value="ArfGAP_dom"/>
</dbReference>
<dbReference type="GO" id="GO:0005096">
    <property type="term" value="F:GTPase activator activity"/>
    <property type="evidence" value="ECO:0007669"/>
    <property type="project" value="UniProtKB-KW"/>
</dbReference>
<dbReference type="Gramene" id="OE9A018505T1">
    <property type="protein sequence ID" value="OE9A018505C1"/>
    <property type="gene ID" value="OE9A018505"/>
</dbReference>
<dbReference type="InterPro" id="IPR044518">
    <property type="entry name" value="ARF_GAP_AGD11/12/13"/>
</dbReference>
<dbReference type="InterPro" id="IPR038508">
    <property type="entry name" value="ArfGAP_dom_sf"/>
</dbReference>
<evidence type="ECO:0000256" key="3">
    <source>
        <dbReference type="ARBA" id="ARBA00022771"/>
    </source>
</evidence>
<dbReference type="InterPro" id="IPR000008">
    <property type="entry name" value="C2_dom"/>
</dbReference>
<dbReference type="Proteomes" id="UP000594638">
    <property type="component" value="Unassembled WGS sequence"/>
</dbReference>
<dbReference type="PROSITE" id="PS50004">
    <property type="entry name" value="C2"/>
    <property type="match status" value="1"/>
</dbReference>
<dbReference type="Gene3D" id="1.10.220.150">
    <property type="entry name" value="Arf GTPase activating protein"/>
    <property type="match status" value="1"/>
</dbReference>
<keyword evidence="4" id="KW-0862">Zinc</keyword>
<dbReference type="PROSITE" id="PS50115">
    <property type="entry name" value="ARFGAP"/>
    <property type="match status" value="1"/>
</dbReference>
<gene>
    <name evidence="9" type="ORF">OLEA9_A018505</name>
</gene>
<proteinExistence type="predicted"/>
<dbReference type="PRINTS" id="PR00405">
    <property type="entry name" value="REVINTRACTNG"/>
</dbReference>
<accession>A0A8S0PDN1</accession>
<protein>
    <submittedName>
        <fullName evidence="9">Probable ADP-ribosylation factor GTPase-activating AGD11</fullName>
    </submittedName>
</protein>
<dbReference type="PANTHER" id="PTHR46220:SF2">
    <property type="entry name" value="ADP-RIBOSYLATION FACTOR GTPASE-ACTIVATING PROTEIN AGD11-RELATED"/>
    <property type="match status" value="1"/>
</dbReference>
<evidence type="ECO:0000259" key="7">
    <source>
        <dbReference type="PROSITE" id="PS50004"/>
    </source>
</evidence>
<dbReference type="Pfam" id="PF01412">
    <property type="entry name" value="ArfGap"/>
    <property type="match status" value="2"/>
</dbReference>